<dbReference type="RefSeq" id="WP_193954847.1">
    <property type="nucleotide sequence ID" value="NZ_JADEYS010000022.1"/>
</dbReference>
<dbReference type="Pfam" id="PF10531">
    <property type="entry name" value="SLBB"/>
    <property type="match status" value="1"/>
</dbReference>
<name>A0A8J7K6W4_9GAMM</name>
<evidence type="ECO:0000259" key="3">
    <source>
        <dbReference type="Pfam" id="PF02563"/>
    </source>
</evidence>
<evidence type="ECO:0000256" key="2">
    <source>
        <dbReference type="SAM" id="SignalP"/>
    </source>
</evidence>
<sequence>MICSTDNKFKTAIKWMVGSALMVLLSGCYVPHEAATVEDGKKVYEQDPLPYFDTDYQISPGDRLEVTYHVDVEQKDRYEIAIGDQIRIEFYHYPQMDRTLNVRPDGRVTVPYKGDIMAAGRTPMELSAAVNEVYSDFLTMPQSTVSLIRYGAKIRELKEAIRTAPRGQSREAVVQSDGTVSLPLLSAIKVAGKSINQAGDAINLEYEKSVPGMFTSTAILQATGNRVYVFGAVQRPGFYQLNGPTTVLQSIALAGGFADFGEAGSTLLISRDEFNRPVGRLVDLASVLSSGNSGQDYFVRQSDVVFVPTTTLGRAALVGDAIRRMIPVNLGFTYTLDDTVDLIGPNQ</sequence>
<feature type="signal peptide" evidence="2">
    <location>
        <begin position="1"/>
        <end position="34"/>
    </location>
</feature>
<dbReference type="InterPro" id="IPR049712">
    <property type="entry name" value="Poly_export"/>
</dbReference>
<gene>
    <name evidence="5" type="ORF">IOQ59_17985</name>
</gene>
<feature type="chain" id="PRO_5035201022" evidence="2">
    <location>
        <begin position="35"/>
        <end position="347"/>
    </location>
</feature>
<evidence type="ECO:0000256" key="1">
    <source>
        <dbReference type="ARBA" id="ARBA00022729"/>
    </source>
</evidence>
<dbReference type="EMBL" id="JADEYS010000022">
    <property type="protein sequence ID" value="MBE9399155.1"/>
    <property type="molecule type" value="Genomic_DNA"/>
</dbReference>
<dbReference type="Gene3D" id="3.10.560.10">
    <property type="entry name" value="Outer membrane lipoprotein wza domain like"/>
    <property type="match status" value="1"/>
</dbReference>
<dbReference type="InterPro" id="IPR003715">
    <property type="entry name" value="Poly_export_N"/>
</dbReference>
<dbReference type="PANTHER" id="PTHR33619:SF3">
    <property type="entry name" value="POLYSACCHARIDE EXPORT PROTEIN GFCE-RELATED"/>
    <property type="match status" value="1"/>
</dbReference>
<evidence type="ECO:0000313" key="5">
    <source>
        <dbReference type="EMBL" id="MBE9399155.1"/>
    </source>
</evidence>
<dbReference type="PANTHER" id="PTHR33619">
    <property type="entry name" value="POLYSACCHARIDE EXPORT PROTEIN GFCE-RELATED"/>
    <property type="match status" value="1"/>
</dbReference>
<dbReference type="AlphaFoldDB" id="A0A8J7K6W4"/>
<dbReference type="Proteomes" id="UP000640333">
    <property type="component" value="Unassembled WGS sequence"/>
</dbReference>
<dbReference type="InterPro" id="IPR019554">
    <property type="entry name" value="Soluble_ligand-bd"/>
</dbReference>
<reference evidence="5" key="1">
    <citation type="submission" date="2020-10" db="EMBL/GenBank/DDBJ databases">
        <title>Bacterium isolated from coastal waters sediment.</title>
        <authorList>
            <person name="Chen R.-J."/>
            <person name="Lu D.-C."/>
            <person name="Zhu K.-L."/>
            <person name="Du Z.-J."/>
        </authorList>
    </citation>
    <scope>NUCLEOTIDE SEQUENCE</scope>
    <source>
        <strain evidence="5">N1Y112</strain>
    </source>
</reference>
<comment type="caution">
    <text evidence="5">The sequence shown here is derived from an EMBL/GenBank/DDBJ whole genome shotgun (WGS) entry which is preliminary data.</text>
</comment>
<evidence type="ECO:0000259" key="4">
    <source>
        <dbReference type="Pfam" id="PF10531"/>
    </source>
</evidence>
<dbReference type="GO" id="GO:0015159">
    <property type="term" value="F:polysaccharide transmembrane transporter activity"/>
    <property type="evidence" value="ECO:0007669"/>
    <property type="project" value="InterPro"/>
</dbReference>
<organism evidence="5 6">
    <name type="scientific">Pontibacterium sinense</name>
    <dbReference type="NCBI Taxonomy" id="2781979"/>
    <lineage>
        <taxon>Bacteria</taxon>
        <taxon>Pseudomonadati</taxon>
        <taxon>Pseudomonadota</taxon>
        <taxon>Gammaproteobacteria</taxon>
        <taxon>Oceanospirillales</taxon>
        <taxon>Oceanospirillaceae</taxon>
        <taxon>Pontibacterium</taxon>
    </lineage>
</organism>
<feature type="domain" description="Polysaccharide export protein N-terminal" evidence="3">
    <location>
        <begin position="170"/>
        <end position="208"/>
    </location>
</feature>
<protein>
    <submittedName>
        <fullName evidence="5">Polysaccharide biosynthesis/export family protein</fullName>
    </submittedName>
</protein>
<accession>A0A8J7K6W4</accession>
<keyword evidence="1 2" id="KW-0732">Signal</keyword>
<feature type="domain" description="Polysaccharide export protein N-terminal" evidence="3">
    <location>
        <begin position="74"/>
        <end position="147"/>
    </location>
</feature>
<dbReference type="Pfam" id="PF02563">
    <property type="entry name" value="Poly_export"/>
    <property type="match status" value="2"/>
</dbReference>
<keyword evidence="6" id="KW-1185">Reference proteome</keyword>
<evidence type="ECO:0000313" key="6">
    <source>
        <dbReference type="Proteomes" id="UP000640333"/>
    </source>
</evidence>
<dbReference type="Gene3D" id="3.30.1950.10">
    <property type="entry name" value="wza like domain"/>
    <property type="match status" value="2"/>
</dbReference>
<proteinExistence type="predicted"/>
<feature type="domain" description="Soluble ligand binding" evidence="4">
    <location>
        <begin position="226"/>
        <end position="269"/>
    </location>
</feature>